<feature type="compositionally biased region" description="Low complexity" evidence="1">
    <location>
        <begin position="885"/>
        <end position="894"/>
    </location>
</feature>
<feature type="compositionally biased region" description="Low complexity" evidence="1">
    <location>
        <begin position="75"/>
        <end position="97"/>
    </location>
</feature>
<evidence type="ECO:0000313" key="3">
    <source>
        <dbReference type="EMBL" id="PZC76710.1"/>
    </source>
</evidence>
<feature type="region of interest" description="Disordered" evidence="1">
    <location>
        <begin position="319"/>
        <end position="392"/>
    </location>
</feature>
<sequence>MQGGVIGGIYLLAFLLSKGRAEDIETSKSISDGEDVKQTQSDLKSGSNDAGFPTAPFNPFNEELGPYNPPGGGYSNNPDRNSYPYSSPYPYNPGLNSMQAQPDVNNRIYPPGYSGSPNLSPYDQGPNLPLFPTQGDRESHLRTLESISVNSQSVPRTSARSDISYFSSSYPYKHGLGSKQINSEPYQAVPLPDPSYSKYDSMVGRINQPQFTQTKTDSQTYQSALARYESNLKLNQGQNFAPSFYHTQEKNQYQPLRSSNNPKLYELSLVPYKELSFPITKLSPQQEQTISKQYGYGSDDASLISSFYSHALRSNVSQEDVASNQSIPIPDSEPSYKQTVSNDTKEIEQNDARQFVPSSQEIKSDPLSPSYSNVSESSENNPEVEDIDSSPDVESRLHLAYPRLYPSGAGTATAYAAVRPATSGVPYAYTSGQRPIVIDFPSETPQSPAGVFTNAQSSPIAFEDAKSRVISPYEYVFPNQVPGGENVIQCLKENEFHHFWSKGQGCFVCICLNEYGLLSPVCASCGGCDNPTPATPESIPPLPESITIQPASPEPYEPVRIVPVQPVGAVDAVPTPAPSPEYAEPPASPSPGPEYVPQNIPTLPTPTPGASCDPLPNGEPFPNPLHPCQICVCKETSLTGKFDVQIECKEDPQCIVPDDVTTLPPIPDEPMPIPLPMCEKLPENVLFPHPTESCKLCKCAKSVSDTGVPEQQITCYPHPDCLPKLEPVTESPPPPLPIPIEPQKIPPVPEPVQEPFINERETYSPAEPVPLPEIVTIEPLPWPPITTLAPITTPGPPLTPRAGPLPGPSPHESCLPYPPNQMFQHPWDECQICMCSEAMAAGLTNVEVNCYTKPSCCIEPPDAVKKALPGFNLPYPGLGNAAVSPDVSSLPSSPTGVITSTYRPPPTYIHYTPRPASTYPSNKAPVETLPQPPGYSSQSFPRLPETGFPDPTSSYPYQPNYASSYVNQQYPEYPPRLPQPASAYKPSGYEYPPNYPYGRQGYKFDPRFSLVSSPNVYSSMYGYNAPPAYPPGKGVSSYPQPPVSGPTPIKSPSLVPSYSPTAPRSKSGNDASDDLDDT</sequence>
<organism evidence="3 4">
    <name type="scientific">Helicoverpa armigera</name>
    <name type="common">Cotton bollworm</name>
    <name type="synonym">Heliothis armigera</name>
    <dbReference type="NCBI Taxonomy" id="29058"/>
    <lineage>
        <taxon>Eukaryota</taxon>
        <taxon>Metazoa</taxon>
        <taxon>Ecdysozoa</taxon>
        <taxon>Arthropoda</taxon>
        <taxon>Hexapoda</taxon>
        <taxon>Insecta</taxon>
        <taxon>Pterygota</taxon>
        <taxon>Neoptera</taxon>
        <taxon>Endopterygota</taxon>
        <taxon>Lepidoptera</taxon>
        <taxon>Glossata</taxon>
        <taxon>Ditrysia</taxon>
        <taxon>Noctuoidea</taxon>
        <taxon>Noctuidae</taxon>
        <taxon>Heliothinae</taxon>
        <taxon>Helicoverpa</taxon>
    </lineage>
</organism>
<proteinExistence type="predicted"/>
<accession>A0A2W1BV93</accession>
<evidence type="ECO:0000256" key="2">
    <source>
        <dbReference type="SAM" id="SignalP"/>
    </source>
</evidence>
<feature type="compositionally biased region" description="Polar residues" evidence="1">
    <location>
        <begin position="38"/>
        <end position="48"/>
    </location>
</feature>
<feature type="chain" id="PRO_5016040101" description="VWFC domain-containing protein" evidence="2">
    <location>
        <begin position="22"/>
        <end position="1078"/>
    </location>
</feature>
<gene>
    <name evidence="3" type="primary">HaOG204305</name>
    <name evidence="3" type="ORF">B5X24_HaOG204305</name>
</gene>
<dbReference type="AlphaFoldDB" id="A0A2W1BV93"/>
<evidence type="ECO:0000256" key="1">
    <source>
        <dbReference type="SAM" id="MobiDB-lite"/>
    </source>
</evidence>
<feature type="region of interest" description="Disordered" evidence="1">
    <location>
        <begin position="885"/>
        <end position="961"/>
    </location>
</feature>
<reference evidence="3 4" key="1">
    <citation type="journal article" date="2017" name="BMC Biol.">
        <title>Genomic innovations, transcriptional plasticity and gene loss underlying the evolution and divergence of two highly polyphagous and invasive Helicoverpa pest species.</title>
        <authorList>
            <person name="Pearce S.L."/>
            <person name="Clarke D.F."/>
            <person name="East P.D."/>
            <person name="Elfekih S."/>
            <person name="Gordon K.H."/>
            <person name="Jermiin L.S."/>
            <person name="McGaughran A."/>
            <person name="Oakeshott J.G."/>
            <person name="Papanikolaou A."/>
            <person name="Perera O.P."/>
            <person name="Rane R.V."/>
            <person name="Richards S."/>
            <person name="Tay W.T."/>
            <person name="Walsh T.K."/>
            <person name="Anderson A."/>
            <person name="Anderson C.J."/>
            <person name="Asgari S."/>
            <person name="Board P.G."/>
            <person name="Bretschneider A."/>
            <person name="Campbell P.M."/>
            <person name="Chertemps T."/>
            <person name="Christeller J.T."/>
            <person name="Coppin C.W."/>
            <person name="Downes S.J."/>
            <person name="Duan G."/>
            <person name="Farnsworth C.A."/>
            <person name="Good R.T."/>
            <person name="Han L.B."/>
            <person name="Han Y.C."/>
            <person name="Hatje K."/>
            <person name="Horne I."/>
            <person name="Huang Y.P."/>
            <person name="Hughes D.S."/>
            <person name="Jacquin-Joly E."/>
            <person name="James W."/>
            <person name="Jhangiani S."/>
            <person name="Kollmar M."/>
            <person name="Kuwar S.S."/>
            <person name="Li S."/>
            <person name="Liu N.Y."/>
            <person name="Maibeche M.T."/>
            <person name="Miller J.R."/>
            <person name="Montagne N."/>
            <person name="Perry T."/>
            <person name="Qu J."/>
            <person name="Song S.V."/>
            <person name="Sutton G.G."/>
            <person name="Vogel H."/>
            <person name="Walenz B.P."/>
            <person name="Xu W."/>
            <person name="Zhang H.J."/>
            <person name="Zou Z."/>
            <person name="Batterham P."/>
            <person name="Edwards O.R."/>
            <person name="Feyereisen R."/>
            <person name="Gibbs R.A."/>
            <person name="Heckel D.G."/>
            <person name="McGrath A."/>
            <person name="Robin C."/>
            <person name="Scherer S.E."/>
            <person name="Worley K.C."/>
            <person name="Wu Y.D."/>
        </authorList>
    </citation>
    <scope>NUCLEOTIDE SEQUENCE [LARGE SCALE GENOMIC DNA]</scope>
    <source>
        <strain evidence="3">Harm_GR_Male_#8</strain>
        <tissue evidence="3">Whole organism</tissue>
    </source>
</reference>
<feature type="compositionally biased region" description="Low complexity" evidence="1">
    <location>
        <begin position="368"/>
        <end position="381"/>
    </location>
</feature>
<dbReference type="EMBL" id="KZ149948">
    <property type="protein sequence ID" value="PZC76710.1"/>
    <property type="molecule type" value="Genomic_DNA"/>
</dbReference>
<name>A0A2W1BV93_HELAM</name>
<feature type="compositionally biased region" description="Polar residues" evidence="1">
    <location>
        <begin position="951"/>
        <end position="961"/>
    </location>
</feature>
<feature type="region of interest" description="Disordered" evidence="1">
    <location>
        <begin position="572"/>
        <end position="618"/>
    </location>
</feature>
<feature type="signal peptide" evidence="2">
    <location>
        <begin position="1"/>
        <end position="21"/>
    </location>
</feature>
<evidence type="ECO:0008006" key="5">
    <source>
        <dbReference type="Google" id="ProtNLM"/>
    </source>
</evidence>
<dbReference type="Proteomes" id="UP000249218">
    <property type="component" value="Unassembled WGS sequence"/>
</dbReference>
<feature type="compositionally biased region" description="Acidic residues" evidence="1">
    <location>
        <begin position="382"/>
        <end position="391"/>
    </location>
</feature>
<keyword evidence="2" id="KW-0732">Signal</keyword>
<feature type="region of interest" description="Disordered" evidence="1">
    <location>
        <begin position="23"/>
        <end position="137"/>
    </location>
</feature>
<evidence type="ECO:0000313" key="4">
    <source>
        <dbReference type="Proteomes" id="UP000249218"/>
    </source>
</evidence>
<protein>
    <recommendedName>
        <fullName evidence="5">VWFC domain-containing protein</fullName>
    </recommendedName>
</protein>
<feature type="region of interest" description="Disordered" evidence="1">
    <location>
        <begin position="1028"/>
        <end position="1078"/>
    </location>
</feature>
<keyword evidence="4" id="KW-1185">Reference proteome</keyword>
<feature type="compositionally biased region" description="Polar residues" evidence="1">
    <location>
        <begin position="1054"/>
        <end position="1070"/>
    </location>
</feature>